<dbReference type="EMBL" id="BPWL01000004">
    <property type="protein sequence ID" value="GJJ09366.1"/>
    <property type="molecule type" value="Genomic_DNA"/>
</dbReference>
<comment type="caution">
    <text evidence="9">The sequence shown here is derived from an EMBL/GenBank/DDBJ whole genome shotgun (WGS) entry which is preliminary data.</text>
</comment>
<dbReference type="PANTHER" id="PTHR12964:SF0">
    <property type="entry name" value="NADH DEHYDROGENASE [UBIQUINONE] 1 ALPHA SUBCOMPLEX SUBUNIT 6"/>
    <property type="match status" value="1"/>
</dbReference>
<evidence type="ECO:0000256" key="5">
    <source>
        <dbReference type="ARBA" id="ARBA00022792"/>
    </source>
</evidence>
<proteinExistence type="inferred from homology"/>
<sequence length="135" mass="15793">MTTIPSRLSRIARQSSSPAEARSRAIQLYKDWHRAAPDIVAMYGLPVTPAFIRRRIREEFERNRYIEDVRIIDRLLLKGQQEYQETMNVWKQEPHILGILLQPKERPHKSFMEKFFEGKDDEGVIPAVSTRSSGL</sequence>
<evidence type="ECO:0000256" key="7">
    <source>
        <dbReference type="ARBA" id="ARBA00023128"/>
    </source>
</evidence>
<evidence type="ECO:0000313" key="10">
    <source>
        <dbReference type="Proteomes" id="UP001050691"/>
    </source>
</evidence>
<dbReference type="InterPro" id="IPR016488">
    <property type="entry name" value="NADH_Ub_cplx-1_asu_su-6"/>
</dbReference>
<comment type="similarity">
    <text evidence="2">Belongs to the complex I LYR family.</text>
</comment>
<accession>A0AAV5AA12</accession>
<gene>
    <name evidence="9" type="ORF">Clacol_003588</name>
</gene>
<keyword evidence="3" id="KW-0813">Transport</keyword>
<evidence type="ECO:0000313" key="9">
    <source>
        <dbReference type="EMBL" id="GJJ09366.1"/>
    </source>
</evidence>
<protein>
    <recommendedName>
        <fullName evidence="11">NADH dehydrogenase [ubiquinone] 1 alpha subcomplex subunit 6</fullName>
    </recommendedName>
</protein>
<keyword evidence="4" id="KW-0679">Respiratory chain</keyword>
<keyword evidence="8" id="KW-0472">Membrane</keyword>
<dbReference type="AlphaFoldDB" id="A0AAV5AA12"/>
<evidence type="ECO:0000256" key="6">
    <source>
        <dbReference type="ARBA" id="ARBA00022982"/>
    </source>
</evidence>
<dbReference type="PIRSF" id="PIRSF006643">
    <property type="entry name" value="NDUA6"/>
    <property type="match status" value="1"/>
</dbReference>
<evidence type="ECO:0000256" key="1">
    <source>
        <dbReference type="ARBA" id="ARBA00004443"/>
    </source>
</evidence>
<comment type="subcellular location">
    <subcellularLocation>
        <location evidence="1">Mitochondrion inner membrane</location>
        <topology evidence="1">Peripheral membrane protein</topology>
        <orientation evidence="1">Matrix side</orientation>
    </subcellularLocation>
</comment>
<dbReference type="PANTHER" id="PTHR12964">
    <property type="entry name" value="NADH-UBIQUINONE OXIDOREDUCTASE B14 SUBUNIT"/>
    <property type="match status" value="1"/>
</dbReference>
<organism evidence="9 10">
    <name type="scientific">Clathrus columnatus</name>
    <dbReference type="NCBI Taxonomy" id="1419009"/>
    <lineage>
        <taxon>Eukaryota</taxon>
        <taxon>Fungi</taxon>
        <taxon>Dikarya</taxon>
        <taxon>Basidiomycota</taxon>
        <taxon>Agaricomycotina</taxon>
        <taxon>Agaricomycetes</taxon>
        <taxon>Phallomycetidae</taxon>
        <taxon>Phallales</taxon>
        <taxon>Clathraceae</taxon>
        <taxon>Clathrus</taxon>
    </lineage>
</organism>
<name>A0AAV5AA12_9AGAM</name>
<reference evidence="9" key="1">
    <citation type="submission" date="2021-10" db="EMBL/GenBank/DDBJ databases">
        <title>De novo Genome Assembly of Clathrus columnatus (Basidiomycota, Fungi) Using Illumina and Nanopore Sequence Data.</title>
        <authorList>
            <person name="Ogiso-Tanaka E."/>
            <person name="Itagaki H."/>
            <person name="Hosoya T."/>
            <person name="Hosaka K."/>
        </authorList>
    </citation>
    <scope>NUCLEOTIDE SEQUENCE</scope>
    <source>
        <strain evidence="9">MO-923</strain>
    </source>
</reference>
<evidence type="ECO:0000256" key="2">
    <source>
        <dbReference type="ARBA" id="ARBA00009508"/>
    </source>
</evidence>
<dbReference type="GO" id="GO:0006979">
    <property type="term" value="P:response to oxidative stress"/>
    <property type="evidence" value="ECO:0007669"/>
    <property type="project" value="TreeGrafter"/>
</dbReference>
<dbReference type="Proteomes" id="UP001050691">
    <property type="component" value="Unassembled WGS sequence"/>
</dbReference>
<dbReference type="CDD" id="cd20266">
    <property type="entry name" value="Complex1_LYR_NDUFA6_LYRM6"/>
    <property type="match status" value="1"/>
</dbReference>
<keyword evidence="6" id="KW-0249">Electron transport</keyword>
<dbReference type="GO" id="GO:0005743">
    <property type="term" value="C:mitochondrial inner membrane"/>
    <property type="evidence" value="ECO:0007669"/>
    <property type="project" value="UniProtKB-SubCell"/>
</dbReference>
<dbReference type="Pfam" id="PF13233">
    <property type="entry name" value="Complex1_LYR_2"/>
    <property type="match status" value="1"/>
</dbReference>
<keyword evidence="5" id="KW-0999">Mitochondrion inner membrane</keyword>
<keyword evidence="7" id="KW-0496">Mitochondrion</keyword>
<evidence type="ECO:0000256" key="3">
    <source>
        <dbReference type="ARBA" id="ARBA00022448"/>
    </source>
</evidence>
<evidence type="ECO:0000256" key="4">
    <source>
        <dbReference type="ARBA" id="ARBA00022660"/>
    </source>
</evidence>
<keyword evidence="10" id="KW-1185">Reference proteome</keyword>
<evidence type="ECO:0008006" key="11">
    <source>
        <dbReference type="Google" id="ProtNLM"/>
    </source>
</evidence>
<evidence type="ECO:0000256" key="8">
    <source>
        <dbReference type="ARBA" id="ARBA00023136"/>
    </source>
</evidence>
<dbReference type="GO" id="GO:0045271">
    <property type="term" value="C:respiratory chain complex I"/>
    <property type="evidence" value="ECO:0007669"/>
    <property type="project" value="InterPro"/>
</dbReference>
<dbReference type="InterPro" id="IPR045299">
    <property type="entry name" value="Complex1_LYR_NDUFA6_LYRM6"/>
</dbReference>